<gene>
    <name evidence="1" type="ORF">SAMN05421856_103407</name>
</gene>
<name>A0A1H7YLF6_9FLAO</name>
<keyword evidence="2" id="KW-1185">Reference proteome</keyword>
<proteinExistence type="predicted"/>
<dbReference type="Proteomes" id="UP000199450">
    <property type="component" value="Unassembled WGS sequence"/>
</dbReference>
<dbReference type="EMBL" id="FOBV01000003">
    <property type="protein sequence ID" value="SEM47086.1"/>
    <property type="molecule type" value="Genomic_DNA"/>
</dbReference>
<accession>A0A1H7YLF6</accession>
<dbReference type="OrthoDB" id="9860023at2"/>
<protein>
    <submittedName>
        <fullName evidence="1">Uncharacterized protein</fullName>
    </submittedName>
</protein>
<sequence>MTNKIEVFDVFNLSNKIIFVVKVEGNKYLINDIYENSENSLAFILKGVGMKNNPNSESKSILVNILNEKYSLEDFKYKIFIKKD</sequence>
<dbReference type="STRING" id="295069.SAMN05421856_103407"/>
<evidence type="ECO:0000313" key="2">
    <source>
        <dbReference type="Proteomes" id="UP000199450"/>
    </source>
</evidence>
<evidence type="ECO:0000313" key="1">
    <source>
        <dbReference type="EMBL" id="SEM47086.1"/>
    </source>
</evidence>
<dbReference type="AlphaFoldDB" id="A0A1H7YLF6"/>
<dbReference type="RefSeq" id="WP_089999612.1">
    <property type="nucleotide sequence ID" value="NZ_FOBV01000003.1"/>
</dbReference>
<organism evidence="1 2">
    <name type="scientific">Chryseobacterium taichungense</name>
    <dbReference type="NCBI Taxonomy" id="295069"/>
    <lineage>
        <taxon>Bacteria</taxon>
        <taxon>Pseudomonadati</taxon>
        <taxon>Bacteroidota</taxon>
        <taxon>Flavobacteriia</taxon>
        <taxon>Flavobacteriales</taxon>
        <taxon>Weeksellaceae</taxon>
        <taxon>Chryseobacterium group</taxon>
        <taxon>Chryseobacterium</taxon>
    </lineage>
</organism>
<reference evidence="2" key="1">
    <citation type="submission" date="2016-10" db="EMBL/GenBank/DDBJ databases">
        <authorList>
            <person name="Varghese N."/>
            <person name="Submissions S."/>
        </authorList>
    </citation>
    <scope>NUCLEOTIDE SEQUENCE [LARGE SCALE GENOMIC DNA]</scope>
    <source>
        <strain evidence="2">DSM 17453</strain>
    </source>
</reference>